<dbReference type="eggNOG" id="ENOG50329R5">
    <property type="taxonomic scope" value="Bacteria"/>
</dbReference>
<keyword evidence="2" id="KW-1185">Reference proteome</keyword>
<proteinExistence type="predicted"/>
<sequence>MKKVILTIAIISAFLISCKDSKSTEAKDVMTEEKAEESTQSTPMDNTWVNEIKLDDGSKWQANLETTQGVAKMLDLIKSSNPKTLEDYHSLASKLNEEKNFIVKECTMKGASHDNLHIFLVPLIEKIEALSNTSALGQATMLTYRIEENLKGYYKYFQ</sequence>
<dbReference type="Proteomes" id="UP000003844">
    <property type="component" value="Unassembled WGS sequence"/>
</dbReference>
<reference evidence="2" key="1">
    <citation type="journal article" date="2012" name="Stand. Genomic Sci.">
        <title>Genome sequence of the Antarctic rhodopsins-containing flavobacterium Gillisia limnaea type strain (R-8282(T)).</title>
        <authorList>
            <person name="Riedel T."/>
            <person name="Held B."/>
            <person name="Nolan M."/>
            <person name="Lucas S."/>
            <person name="Lapidus A."/>
            <person name="Tice H."/>
            <person name="Del Rio T.G."/>
            <person name="Cheng J.F."/>
            <person name="Han C."/>
            <person name="Tapia R."/>
            <person name="Goodwin L.A."/>
            <person name="Pitluck S."/>
            <person name="Liolios K."/>
            <person name="Mavromatis K."/>
            <person name="Pagani I."/>
            <person name="Ivanova N."/>
            <person name="Mikhailova N."/>
            <person name="Pati A."/>
            <person name="Chen A."/>
            <person name="Palaniappan K."/>
            <person name="Land M."/>
            <person name="Rohde M."/>
            <person name="Tindall B.J."/>
            <person name="Detter J.C."/>
            <person name="Goker M."/>
            <person name="Bristow J."/>
            <person name="Eisen J.A."/>
            <person name="Markowitz V."/>
            <person name="Hugenholtz P."/>
            <person name="Kyrpides N.C."/>
            <person name="Klenk H.P."/>
            <person name="Woyke T."/>
        </authorList>
    </citation>
    <scope>NUCLEOTIDE SEQUENCE [LARGE SCALE GENOMIC DNA]</scope>
    <source>
        <strain evidence="2">DSM 15749 / LMG 21470 / R-8282</strain>
    </source>
</reference>
<name>H2BTF7_GILLR</name>
<evidence type="ECO:0008006" key="3">
    <source>
        <dbReference type="Google" id="ProtNLM"/>
    </source>
</evidence>
<evidence type="ECO:0000313" key="1">
    <source>
        <dbReference type="EMBL" id="EHQ01543.1"/>
    </source>
</evidence>
<dbReference type="AlphaFoldDB" id="H2BTF7"/>
<dbReference type="STRING" id="865937.Gilli_0847"/>
<dbReference type="HOGENOM" id="CLU_142887_0_0_10"/>
<protein>
    <recommendedName>
        <fullName evidence="3">Lipoprotein</fullName>
    </recommendedName>
</protein>
<dbReference type="PROSITE" id="PS51257">
    <property type="entry name" value="PROKAR_LIPOPROTEIN"/>
    <property type="match status" value="1"/>
</dbReference>
<gene>
    <name evidence="1" type="ORF">Gilli_0847</name>
</gene>
<dbReference type="OrthoDB" id="1440611at2"/>
<dbReference type="RefSeq" id="WP_006987865.1">
    <property type="nucleotide sequence ID" value="NZ_JH594606.1"/>
</dbReference>
<dbReference type="EMBL" id="JH594606">
    <property type="protein sequence ID" value="EHQ01543.1"/>
    <property type="molecule type" value="Genomic_DNA"/>
</dbReference>
<organism evidence="1 2">
    <name type="scientific">Gillisia limnaea (strain DSM 15749 / LMG 21470 / R-8282)</name>
    <dbReference type="NCBI Taxonomy" id="865937"/>
    <lineage>
        <taxon>Bacteria</taxon>
        <taxon>Pseudomonadati</taxon>
        <taxon>Bacteroidota</taxon>
        <taxon>Flavobacteriia</taxon>
        <taxon>Flavobacteriales</taxon>
        <taxon>Flavobacteriaceae</taxon>
        <taxon>Gillisia</taxon>
    </lineage>
</organism>
<accession>H2BTF7</accession>
<evidence type="ECO:0000313" key="2">
    <source>
        <dbReference type="Proteomes" id="UP000003844"/>
    </source>
</evidence>